<dbReference type="GO" id="GO:0004725">
    <property type="term" value="F:protein tyrosine phosphatase activity"/>
    <property type="evidence" value="ECO:0007669"/>
    <property type="project" value="UniProtKB-EC"/>
</dbReference>
<dbReference type="AlphaFoldDB" id="E4WY82"/>
<dbReference type="EC" id="3.1.3.48" evidence="2"/>
<organism evidence="8">
    <name type="scientific">Oikopleura dioica</name>
    <name type="common">Tunicate</name>
    <dbReference type="NCBI Taxonomy" id="34765"/>
    <lineage>
        <taxon>Eukaryota</taxon>
        <taxon>Metazoa</taxon>
        <taxon>Chordata</taxon>
        <taxon>Tunicata</taxon>
        <taxon>Appendicularia</taxon>
        <taxon>Copelata</taxon>
        <taxon>Oikopleuridae</taxon>
        <taxon>Oikopleura</taxon>
    </lineage>
</organism>
<dbReference type="SMART" id="SM00404">
    <property type="entry name" value="PTPc_motif"/>
    <property type="match status" value="1"/>
</dbReference>
<dbReference type="PANTHER" id="PTHR19134:SF449">
    <property type="entry name" value="TYROSINE-PROTEIN PHOSPHATASE 1"/>
    <property type="match status" value="1"/>
</dbReference>
<keyword evidence="3" id="KW-0378">Hydrolase</keyword>
<feature type="domain" description="Tyrosine specific protein phosphatases" evidence="7">
    <location>
        <begin position="208"/>
        <end position="285"/>
    </location>
</feature>
<keyword evidence="9" id="KW-1185">Reference proteome</keyword>
<feature type="domain" description="Tyrosine-protein phosphatase" evidence="6">
    <location>
        <begin position="24"/>
        <end position="304"/>
    </location>
</feature>
<feature type="compositionally biased region" description="Basic residues" evidence="5">
    <location>
        <begin position="357"/>
        <end position="368"/>
    </location>
</feature>
<dbReference type="SMART" id="SM00194">
    <property type="entry name" value="PTPc"/>
    <property type="match status" value="1"/>
</dbReference>
<dbReference type="InterPro" id="IPR000387">
    <property type="entry name" value="Tyr_Pase_dom"/>
</dbReference>
<dbReference type="PROSITE" id="PS50056">
    <property type="entry name" value="TYR_PHOSPHATASE_2"/>
    <property type="match status" value="1"/>
</dbReference>
<keyword evidence="4" id="KW-0904">Protein phosphatase</keyword>
<evidence type="ECO:0000259" key="7">
    <source>
        <dbReference type="PROSITE" id="PS50056"/>
    </source>
</evidence>
<gene>
    <name evidence="8" type="ORF">GSOID_T00011883001</name>
</gene>
<feature type="region of interest" description="Disordered" evidence="5">
    <location>
        <begin position="439"/>
        <end position="541"/>
    </location>
</feature>
<dbReference type="EMBL" id="FN653018">
    <property type="protein sequence ID" value="CBY22326.1"/>
    <property type="molecule type" value="Genomic_DNA"/>
</dbReference>
<dbReference type="InterPro" id="IPR000242">
    <property type="entry name" value="PTP_cat"/>
</dbReference>
<dbReference type="Proteomes" id="UP000001307">
    <property type="component" value="Unassembled WGS sequence"/>
</dbReference>
<dbReference type="Pfam" id="PF00102">
    <property type="entry name" value="Y_phosphatase"/>
    <property type="match status" value="1"/>
</dbReference>
<dbReference type="PROSITE" id="PS00383">
    <property type="entry name" value="TYR_PHOSPHATASE_1"/>
    <property type="match status" value="1"/>
</dbReference>
<feature type="compositionally biased region" description="Basic and acidic residues" evidence="5">
    <location>
        <begin position="338"/>
        <end position="356"/>
    </location>
</feature>
<evidence type="ECO:0000256" key="5">
    <source>
        <dbReference type="SAM" id="MobiDB-lite"/>
    </source>
</evidence>
<dbReference type="Gene3D" id="3.90.190.10">
    <property type="entry name" value="Protein tyrosine phosphatase superfamily"/>
    <property type="match status" value="1"/>
</dbReference>
<dbReference type="PROSITE" id="PS50055">
    <property type="entry name" value="TYR_PHOSPHATASE_PTP"/>
    <property type="match status" value="1"/>
</dbReference>
<evidence type="ECO:0000256" key="3">
    <source>
        <dbReference type="ARBA" id="ARBA00022801"/>
    </source>
</evidence>
<evidence type="ECO:0000256" key="1">
    <source>
        <dbReference type="ARBA" id="ARBA00009580"/>
    </source>
</evidence>
<dbReference type="InParanoid" id="E4WY82"/>
<evidence type="ECO:0000313" key="8">
    <source>
        <dbReference type="EMBL" id="CBY22326.1"/>
    </source>
</evidence>
<evidence type="ECO:0000256" key="4">
    <source>
        <dbReference type="ARBA" id="ARBA00022912"/>
    </source>
</evidence>
<accession>E4WY82</accession>
<feature type="region of interest" description="Disordered" evidence="5">
    <location>
        <begin position="317"/>
        <end position="418"/>
    </location>
</feature>
<comment type="similarity">
    <text evidence="1">Belongs to the protein-tyrosine phosphatase family.</text>
</comment>
<name>E4WY82_OIKDI</name>
<dbReference type="InterPro" id="IPR016130">
    <property type="entry name" value="Tyr_Pase_AS"/>
</dbReference>
<reference evidence="8" key="1">
    <citation type="journal article" date="2010" name="Science">
        <title>Plasticity of animal genome architecture unmasked by rapid evolution of a pelagic tunicate.</title>
        <authorList>
            <person name="Denoeud F."/>
            <person name="Henriet S."/>
            <person name="Mungpakdee S."/>
            <person name="Aury J.M."/>
            <person name="Da Silva C."/>
            <person name="Brinkmann H."/>
            <person name="Mikhaleva J."/>
            <person name="Olsen L.C."/>
            <person name="Jubin C."/>
            <person name="Canestro C."/>
            <person name="Bouquet J.M."/>
            <person name="Danks G."/>
            <person name="Poulain J."/>
            <person name="Campsteijn C."/>
            <person name="Adamski M."/>
            <person name="Cross I."/>
            <person name="Yadetie F."/>
            <person name="Muffato M."/>
            <person name="Louis A."/>
            <person name="Butcher S."/>
            <person name="Tsagkogeorga G."/>
            <person name="Konrad A."/>
            <person name="Singh S."/>
            <person name="Jensen M.F."/>
            <person name="Cong E.H."/>
            <person name="Eikeseth-Otteraa H."/>
            <person name="Noel B."/>
            <person name="Anthouard V."/>
            <person name="Porcel B.M."/>
            <person name="Kachouri-Lafond R."/>
            <person name="Nishino A."/>
            <person name="Ugolini M."/>
            <person name="Chourrout P."/>
            <person name="Nishida H."/>
            <person name="Aasland R."/>
            <person name="Huzurbazar S."/>
            <person name="Westhof E."/>
            <person name="Delsuc F."/>
            <person name="Lehrach H."/>
            <person name="Reinhardt R."/>
            <person name="Weissenbach J."/>
            <person name="Roy S.W."/>
            <person name="Artiguenave F."/>
            <person name="Postlethwait J.H."/>
            <person name="Manak J.R."/>
            <person name="Thompson E.M."/>
            <person name="Jaillon O."/>
            <person name="Du Pasquier L."/>
            <person name="Boudinot P."/>
            <person name="Liberles D.A."/>
            <person name="Volff J.N."/>
            <person name="Philippe H."/>
            <person name="Lenhard B."/>
            <person name="Roest Crollius H."/>
            <person name="Wincker P."/>
            <person name="Chourrout D."/>
        </authorList>
    </citation>
    <scope>NUCLEOTIDE SEQUENCE [LARGE SCALE GENOMIC DNA]</scope>
</reference>
<dbReference type="InterPro" id="IPR029021">
    <property type="entry name" value="Prot-tyrosine_phosphatase-like"/>
</dbReference>
<dbReference type="CDD" id="cd00047">
    <property type="entry name" value="PTPc"/>
    <property type="match status" value="1"/>
</dbReference>
<evidence type="ECO:0000256" key="2">
    <source>
        <dbReference type="ARBA" id="ARBA00013064"/>
    </source>
</evidence>
<feature type="compositionally biased region" description="Polar residues" evidence="5">
    <location>
        <begin position="319"/>
        <end position="333"/>
    </location>
</feature>
<dbReference type="SUPFAM" id="SSF52799">
    <property type="entry name" value="(Phosphotyrosine protein) phosphatases II"/>
    <property type="match status" value="1"/>
</dbReference>
<dbReference type="InterPro" id="IPR050348">
    <property type="entry name" value="Protein-Tyr_Phosphatase"/>
</dbReference>
<proteinExistence type="inferred from homology"/>
<sequence>MDPTELFRSDYHKRFVHKSETDYIKDEFEFITKKGNDFNLKYSVKEATKRKNETSNRYRDILAYDETRVKLKKVSYINANWVKGLEEREFIATQGPKPETARHFWEMVVEQKAKVVVMLCKLREINKRTGMVRNMCYDYWPLEVNTPKFIDGDENGLSPITVIVTDEEKCDGYTKRLITLTDKGGHHRKITHFQMTSWPDYGVPHRREDVFRLIKDYRSVSSNDKAPIIMHCSAGVGRTGTIIAVDRVMQMFDKKILKKTFNVKDLVIELRKQRMKMVQVQSAFLISIISEEQYRFLYPTVYRIFFDCDPPKNFEESSVAGSVTLPRTPQIPQKSVRRIKEGQKGTKERPNSELHTPKRKGNMRRSKSHERLDFDMPDDVMSETLRKAGKKPPKRTAGIHPGKSAQHQRPAETREKHRKEELIINTLDGDYSLSSVEDLSSELKGGPGPLRQHSIKQSTLQPKQAPKMLKETPKSRSFFSNIGNFFKKKNANPPSKEATNISAEYRTPSPEPFLGNPPLNSSGKPKWITPEKSKSRRKKAN</sequence>
<evidence type="ECO:0000313" key="9">
    <source>
        <dbReference type="Proteomes" id="UP000001307"/>
    </source>
</evidence>
<dbReference type="PRINTS" id="PR00700">
    <property type="entry name" value="PRTYPHPHTASE"/>
</dbReference>
<protein>
    <recommendedName>
        <fullName evidence="2">protein-tyrosine-phosphatase</fullName>
        <ecNumber evidence="2">3.1.3.48</ecNumber>
    </recommendedName>
</protein>
<dbReference type="PANTHER" id="PTHR19134">
    <property type="entry name" value="RECEPTOR-TYPE TYROSINE-PROTEIN PHOSPHATASE"/>
    <property type="match status" value="1"/>
</dbReference>
<feature type="compositionally biased region" description="Basic and acidic residues" evidence="5">
    <location>
        <begin position="409"/>
        <end position="418"/>
    </location>
</feature>
<dbReference type="OrthoDB" id="10253954at2759"/>
<evidence type="ECO:0000259" key="6">
    <source>
        <dbReference type="PROSITE" id="PS50055"/>
    </source>
</evidence>
<dbReference type="InterPro" id="IPR003595">
    <property type="entry name" value="Tyr_Pase_cat"/>
</dbReference>